<evidence type="ECO:0000313" key="3">
    <source>
        <dbReference type="EMBL" id="ACC85388.1"/>
    </source>
</evidence>
<feature type="chain" id="PRO_5002777793" description="DUF928 domain-containing protein" evidence="2">
    <location>
        <begin position="23"/>
        <end position="294"/>
    </location>
</feature>
<feature type="compositionally biased region" description="Low complexity" evidence="1">
    <location>
        <begin position="40"/>
        <end position="55"/>
    </location>
</feature>
<name>B2JBT4_NOSP7</name>
<dbReference type="KEGG" id="npu:Npun_CF050"/>
<dbReference type="PhylomeDB" id="B2JBT4"/>
<feature type="region of interest" description="Disordered" evidence="1">
    <location>
        <begin position="40"/>
        <end position="63"/>
    </location>
</feature>
<reference evidence="4" key="1">
    <citation type="submission" date="2008-04" db="EMBL/GenBank/DDBJ databases">
        <title>Complete sequence of plasmid 3 of Nostoc punctiforme ATCC 29133.</title>
        <authorList>
            <consortium name="US DOE Joint Genome Institute"/>
            <person name="Copeland A."/>
            <person name="Lucas S."/>
            <person name="Lapidus A."/>
            <person name="Glavina del Rio T."/>
            <person name="Dalin E."/>
            <person name="Tice H."/>
            <person name="Pitluck S."/>
            <person name="Chain P."/>
            <person name="Malfatti S."/>
            <person name="Shin M."/>
            <person name="Vergez L."/>
            <person name="Schmutz J."/>
            <person name="Larimer F."/>
            <person name="Land M."/>
            <person name="Hauser L."/>
            <person name="Kyrpides N."/>
            <person name="Kim E."/>
            <person name="Meeks J.C."/>
            <person name="Elhai J."/>
            <person name="Campbell E.L."/>
            <person name="Thiel T."/>
            <person name="Longmire J."/>
            <person name="Potts M."/>
            <person name="Atlas R."/>
        </authorList>
    </citation>
    <scope>NUCLEOTIDE SEQUENCE [LARGE SCALE GENOMIC DNA]</scope>
    <source>
        <strain evidence="4">ATCC 29133 / PCC 73102</strain>
        <plasmid evidence="4">Plasmid pNPUN03</plasmid>
    </source>
</reference>
<keyword evidence="2" id="KW-0732">Signal</keyword>
<keyword evidence="3" id="KW-0614">Plasmid</keyword>
<dbReference type="EMBL" id="CP001040">
    <property type="protein sequence ID" value="ACC85388.1"/>
    <property type="molecule type" value="Genomic_DNA"/>
</dbReference>
<evidence type="ECO:0000256" key="2">
    <source>
        <dbReference type="SAM" id="SignalP"/>
    </source>
</evidence>
<geneLocation type="plasmid" evidence="3 4">
    <name>pNPUN03</name>
</geneLocation>
<gene>
    <name evidence="3" type="ordered locus">Npun_CF050</name>
</gene>
<dbReference type="Pfam" id="PF06051">
    <property type="entry name" value="DUF928"/>
    <property type="match status" value="1"/>
</dbReference>
<feature type="signal peptide" evidence="2">
    <location>
        <begin position="1"/>
        <end position="22"/>
    </location>
</feature>
<organism evidence="3 4">
    <name type="scientific">Nostoc punctiforme (strain ATCC 29133 / PCC 73102)</name>
    <dbReference type="NCBI Taxonomy" id="63737"/>
    <lineage>
        <taxon>Bacteria</taxon>
        <taxon>Bacillati</taxon>
        <taxon>Cyanobacteriota</taxon>
        <taxon>Cyanophyceae</taxon>
        <taxon>Nostocales</taxon>
        <taxon>Nostocaceae</taxon>
        <taxon>Nostoc</taxon>
    </lineage>
</organism>
<evidence type="ECO:0000313" key="4">
    <source>
        <dbReference type="Proteomes" id="UP000001191"/>
    </source>
</evidence>
<sequence length="294" mass="32619">MTYKYKLKLYIVKPMKWLLAIAVTLSSTTQYPVQVIAQTKQPPTTKQPVQPVKTPASPQQRTSQPVFVWPKTPALSPISGRRVGMGSRDNCPAVATALTALVPLQEAQNVGKQRDASVIGIVEGLTISERPTFWFYVPYTRDLADSSAEFILQDSAETNIYEKAIALPSQPGVIGISLPDNVASLEVGKTYRWYLKVRCNQRTASVPIYVEGDIQRINLDSRVMQQLQTTTDPQEKIVIYAKEGIWFDALTMLAKLRLANSNDASVKKHWQTLLQSVSLDNIATDPLVNSSNGQ</sequence>
<evidence type="ECO:0008006" key="5">
    <source>
        <dbReference type="Google" id="ProtNLM"/>
    </source>
</evidence>
<evidence type="ECO:0000256" key="1">
    <source>
        <dbReference type="SAM" id="MobiDB-lite"/>
    </source>
</evidence>
<dbReference type="Proteomes" id="UP000001191">
    <property type="component" value="Plasmid pNPUN03"/>
</dbReference>
<proteinExistence type="predicted"/>
<dbReference type="RefSeq" id="WP_012412885.1">
    <property type="nucleotide sequence ID" value="NC_010630.1"/>
</dbReference>
<dbReference type="InterPro" id="IPR010328">
    <property type="entry name" value="DUF928"/>
</dbReference>
<accession>B2JBT4</accession>
<dbReference type="HOGENOM" id="CLU_061545_1_0_3"/>
<keyword evidence="4" id="KW-1185">Reference proteome</keyword>
<dbReference type="AlphaFoldDB" id="B2JBT4"/>
<dbReference type="EnsemblBacteria" id="ACC85388">
    <property type="protein sequence ID" value="ACC85388"/>
    <property type="gene ID" value="Npun_CF050"/>
</dbReference>
<protein>
    <recommendedName>
        <fullName evidence="5">DUF928 domain-containing protein</fullName>
    </recommendedName>
</protein>